<evidence type="ECO:0000256" key="6">
    <source>
        <dbReference type="ARBA" id="ARBA00023136"/>
    </source>
</evidence>
<evidence type="ECO:0000256" key="5">
    <source>
        <dbReference type="ARBA" id="ARBA00022989"/>
    </source>
</evidence>
<comment type="subcellular location">
    <subcellularLocation>
        <location evidence="1">Cell inner membrane</location>
        <topology evidence="1">Multi-pass membrane protein</topology>
    </subcellularLocation>
</comment>
<dbReference type="GO" id="GO:0005886">
    <property type="term" value="C:plasma membrane"/>
    <property type="evidence" value="ECO:0007669"/>
    <property type="project" value="UniProtKB-SubCell"/>
</dbReference>
<gene>
    <name evidence="7" type="ORF">COA71_11930</name>
</gene>
<proteinExistence type="predicted"/>
<dbReference type="InterPro" id="IPR052031">
    <property type="entry name" value="Membrane_Transporter-Flippase"/>
</dbReference>
<keyword evidence="5" id="KW-1133">Transmembrane helix</keyword>
<dbReference type="EMBL" id="NVWI01000010">
    <property type="protein sequence ID" value="PCJ40210.1"/>
    <property type="molecule type" value="Genomic_DNA"/>
</dbReference>
<dbReference type="PANTHER" id="PTHR43549:SF3">
    <property type="entry name" value="MULTIDRUG RESISTANCE PROTEIN YPNP-RELATED"/>
    <property type="match status" value="1"/>
</dbReference>
<keyword evidence="2" id="KW-0813">Transport</keyword>
<dbReference type="Proteomes" id="UP000228987">
    <property type="component" value="Unassembled WGS sequence"/>
</dbReference>
<dbReference type="AlphaFoldDB" id="A0A2A5C9T7"/>
<dbReference type="GO" id="GO:0042910">
    <property type="term" value="F:xenobiotic transmembrane transporter activity"/>
    <property type="evidence" value="ECO:0007669"/>
    <property type="project" value="InterPro"/>
</dbReference>
<name>A0A2A5C9T7_9GAMM</name>
<accession>A0A2A5C9T7</accession>
<dbReference type="PIRSF" id="PIRSF006603">
    <property type="entry name" value="DinF"/>
    <property type="match status" value="1"/>
</dbReference>
<keyword evidence="3" id="KW-1003">Cell membrane</keyword>
<protein>
    <submittedName>
        <fullName evidence="7">MATE family efflux transporter</fullName>
    </submittedName>
</protein>
<reference evidence="8" key="1">
    <citation type="submission" date="2017-08" db="EMBL/GenBank/DDBJ databases">
        <title>A dynamic microbial community with high functional redundancy inhabits the cold, oxic subseafloor aquifer.</title>
        <authorList>
            <person name="Tully B.J."/>
            <person name="Wheat C.G."/>
            <person name="Glazer B.T."/>
            <person name="Huber J.A."/>
        </authorList>
    </citation>
    <scope>NUCLEOTIDE SEQUENCE [LARGE SCALE GENOMIC DNA]</scope>
</reference>
<evidence type="ECO:0000313" key="7">
    <source>
        <dbReference type="EMBL" id="PCJ40210.1"/>
    </source>
</evidence>
<organism evidence="7 8">
    <name type="scientific">SAR86 cluster bacterium</name>
    <dbReference type="NCBI Taxonomy" id="2030880"/>
    <lineage>
        <taxon>Bacteria</taxon>
        <taxon>Pseudomonadati</taxon>
        <taxon>Pseudomonadota</taxon>
        <taxon>Gammaproteobacteria</taxon>
        <taxon>SAR86 cluster</taxon>
    </lineage>
</organism>
<evidence type="ECO:0000256" key="1">
    <source>
        <dbReference type="ARBA" id="ARBA00004429"/>
    </source>
</evidence>
<dbReference type="GO" id="GO:0015297">
    <property type="term" value="F:antiporter activity"/>
    <property type="evidence" value="ECO:0007669"/>
    <property type="project" value="InterPro"/>
</dbReference>
<evidence type="ECO:0000256" key="2">
    <source>
        <dbReference type="ARBA" id="ARBA00022448"/>
    </source>
</evidence>
<dbReference type="NCBIfam" id="TIGR00797">
    <property type="entry name" value="matE"/>
    <property type="match status" value="1"/>
</dbReference>
<sequence length="416" mass="44798">MVLFYLADTWYVSQLGTQELTALGFTFPATIMVTYLGVGLAIGTSALIAKSIGANNKEKAVELTYAAVAFGYLFGLLTIYPALASITWVFTLMGASPPTVDLINDFLSVWYLGIPLILVQFAGTAVMRACGHSNLQGRLMMMGAATNFILDPLLIFGPGPLPAFGIKGAAIATVLTWVMTNIFIWYYLAVKEKMLKLIWPGFSKLTRDWVQLMKITLPAALANMITPLATGVITATLAAYGPSAVAGFGVVMRIEALVLIVVLGMSMSLPPFISQNFGAQAYDRLRHGLKLSLKFIIVLQFVLYLVVALAAPFIAAIFSSEQEVREVIITILRILPASYAFQGMVVLSASSFNALHAPRNALVASLLRFFVFYVPLALIGAALSGISGLFVGAAIGNLLAGLLITWWISRYTATLE</sequence>
<keyword evidence="4" id="KW-0812">Transmembrane</keyword>
<evidence type="ECO:0000256" key="4">
    <source>
        <dbReference type="ARBA" id="ARBA00022692"/>
    </source>
</evidence>
<dbReference type="InterPro" id="IPR002528">
    <property type="entry name" value="MATE_fam"/>
</dbReference>
<comment type="caution">
    <text evidence="7">The sequence shown here is derived from an EMBL/GenBank/DDBJ whole genome shotgun (WGS) entry which is preliminary data.</text>
</comment>
<dbReference type="InterPro" id="IPR048279">
    <property type="entry name" value="MdtK-like"/>
</dbReference>
<evidence type="ECO:0000313" key="8">
    <source>
        <dbReference type="Proteomes" id="UP000228987"/>
    </source>
</evidence>
<dbReference type="PANTHER" id="PTHR43549">
    <property type="entry name" value="MULTIDRUG RESISTANCE PROTEIN YPNP-RELATED"/>
    <property type="match status" value="1"/>
</dbReference>
<keyword evidence="6" id="KW-0472">Membrane</keyword>
<dbReference type="Pfam" id="PF01554">
    <property type="entry name" value="MatE"/>
    <property type="match status" value="2"/>
</dbReference>
<evidence type="ECO:0000256" key="3">
    <source>
        <dbReference type="ARBA" id="ARBA00022475"/>
    </source>
</evidence>